<comment type="subcellular location">
    <subcellularLocation>
        <location evidence="1">Cytoplasm</location>
    </subcellularLocation>
</comment>
<dbReference type="AlphaFoldDB" id="K2AVT2"/>
<gene>
    <name evidence="5" type="ORF">ACD_49C00093G0002</name>
</gene>
<evidence type="ECO:0000256" key="3">
    <source>
        <dbReference type="ARBA" id="ARBA00022490"/>
    </source>
</evidence>
<dbReference type="Gene3D" id="2.40.50.180">
    <property type="entry name" value="CheA-289, Domain 4"/>
    <property type="match status" value="1"/>
</dbReference>
<comment type="caution">
    <text evidence="5">The sequence shown here is derived from an EMBL/GenBank/DDBJ whole genome shotgun (WGS) entry which is preliminary data.</text>
</comment>
<dbReference type="SUPFAM" id="SSF50341">
    <property type="entry name" value="CheW-like"/>
    <property type="match status" value="1"/>
</dbReference>
<dbReference type="Gene3D" id="2.30.30.40">
    <property type="entry name" value="SH3 Domains"/>
    <property type="match status" value="1"/>
</dbReference>
<accession>K2AVT2</accession>
<name>K2AVT2_9BACT</name>
<dbReference type="InterPro" id="IPR039315">
    <property type="entry name" value="CheW"/>
</dbReference>
<protein>
    <recommendedName>
        <fullName evidence="2">Chemotaxis protein CheW</fullName>
    </recommendedName>
</protein>
<organism evidence="5">
    <name type="scientific">uncultured bacterium</name>
    <name type="common">gcode 4</name>
    <dbReference type="NCBI Taxonomy" id="1234023"/>
    <lineage>
        <taxon>Bacteria</taxon>
        <taxon>environmental samples</taxon>
    </lineage>
</organism>
<dbReference type="PROSITE" id="PS50851">
    <property type="entry name" value="CHEW"/>
    <property type="match status" value="1"/>
</dbReference>
<proteinExistence type="predicted"/>
<evidence type="ECO:0000259" key="4">
    <source>
        <dbReference type="PROSITE" id="PS50851"/>
    </source>
</evidence>
<dbReference type="GO" id="GO:0007165">
    <property type="term" value="P:signal transduction"/>
    <property type="evidence" value="ECO:0007669"/>
    <property type="project" value="InterPro"/>
</dbReference>
<dbReference type="InterPro" id="IPR036061">
    <property type="entry name" value="CheW-like_dom_sf"/>
</dbReference>
<evidence type="ECO:0000256" key="2">
    <source>
        <dbReference type="ARBA" id="ARBA00021483"/>
    </source>
</evidence>
<dbReference type="Pfam" id="PF01584">
    <property type="entry name" value="CheW"/>
    <property type="match status" value="1"/>
</dbReference>
<keyword evidence="3" id="KW-0963">Cytoplasm</keyword>
<dbReference type="GO" id="GO:0005829">
    <property type="term" value="C:cytosol"/>
    <property type="evidence" value="ECO:0007669"/>
    <property type="project" value="TreeGrafter"/>
</dbReference>
<dbReference type="PANTHER" id="PTHR22617:SF45">
    <property type="entry name" value="CHEMOTAXIS PROTEIN CHEW"/>
    <property type="match status" value="1"/>
</dbReference>
<dbReference type="PANTHER" id="PTHR22617">
    <property type="entry name" value="CHEMOTAXIS SENSOR HISTIDINE KINASE-RELATED"/>
    <property type="match status" value="1"/>
</dbReference>
<sequence>MATTEKQVNSGTDEKYLTFTLKTGNEGVNDEEYGVLITEVREIIGMMPISAIPKSPDFLKGVINLRGKVIPITDLRTKFEMPERPHDEHTCIIVMEVSGKNVGMVVDVVSEVIKIDASEIQTPQSLGDEVSHFVLGLAKKTDSNKVIILINPKEIFTMSQELEEAIWRNSEKIWAFKKSSW</sequence>
<feature type="domain" description="CheW-like" evidence="4">
    <location>
        <begin position="13"/>
        <end position="161"/>
    </location>
</feature>
<dbReference type="GO" id="GO:0006935">
    <property type="term" value="P:chemotaxis"/>
    <property type="evidence" value="ECO:0007669"/>
    <property type="project" value="InterPro"/>
</dbReference>
<evidence type="ECO:0000256" key="1">
    <source>
        <dbReference type="ARBA" id="ARBA00004496"/>
    </source>
</evidence>
<dbReference type="InterPro" id="IPR002545">
    <property type="entry name" value="CheW-lke_dom"/>
</dbReference>
<dbReference type="EMBL" id="AMFJ01021679">
    <property type="protein sequence ID" value="EKD65761.1"/>
    <property type="molecule type" value="Genomic_DNA"/>
</dbReference>
<dbReference type="SMART" id="SM00260">
    <property type="entry name" value="CheW"/>
    <property type="match status" value="1"/>
</dbReference>
<reference evidence="5" key="1">
    <citation type="journal article" date="2012" name="Science">
        <title>Fermentation, hydrogen, and sulfur metabolism in multiple uncultivated bacterial phyla.</title>
        <authorList>
            <person name="Wrighton K.C."/>
            <person name="Thomas B.C."/>
            <person name="Sharon I."/>
            <person name="Miller C.S."/>
            <person name="Castelle C.J."/>
            <person name="VerBerkmoes N.C."/>
            <person name="Wilkins M.J."/>
            <person name="Hettich R.L."/>
            <person name="Lipton M.S."/>
            <person name="Williams K.H."/>
            <person name="Long P.E."/>
            <person name="Banfield J.F."/>
        </authorList>
    </citation>
    <scope>NUCLEOTIDE SEQUENCE [LARGE SCALE GENOMIC DNA]</scope>
</reference>
<evidence type="ECO:0000313" key="5">
    <source>
        <dbReference type="EMBL" id="EKD65761.1"/>
    </source>
</evidence>